<dbReference type="InterPro" id="IPR039031">
    <property type="entry name" value="Mucolipin"/>
</dbReference>
<dbReference type="InterPro" id="IPR005821">
    <property type="entry name" value="Ion_trans_dom"/>
</dbReference>
<feature type="transmembrane region" description="Helical" evidence="5">
    <location>
        <begin position="552"/>
        <end position="574"/>
    </location>
</feature>
<feature type="domain" description="Ion transport" evidence="6">
    <location>
        <begin position="360"/>
        <end position="583"/>
    </location>
</feature>
<proteinExistence type="evidence at transcript level"/>
<evidence type="ECO:0000256" key="3">
    <source>
        <dbReference type="ARBA" id="ARBA00022989"/>
    </source>
</evidence>
<feature type="domain" description="Mucolipin extracytosolic" evidence="7">
    <location>
        <begin position="150"/>
        <end position="338"/>
    </location>
</feature>
<dbReference type="Pfam" id="PF00520">
    <property type="entry name" value="Ion_trans"/>
    <property type="match status" value="1"/>
</dbReference>
<dbReference type="Gene3D" id="1.10.287.70">
    <property type="match status" value="1"/>
</dbReference>
<comment type="subcellular location">
    <subcellularLocation>
        <location evidence="1">Membrane</location>
        <topology evidence="1">Multi-pass membrane protein</topology>
    </subcellularLocation>
</comment>
<dbReference type="PANTHER" id="PTHR12127">
    <property type="entry name" value="MUCOLIPIN"/>
    <property type="match status" value="1"/>
</dbReference>
<protein>
    <submittedName>
        <fullName evidence="8">Uncharacterized protein</fullName>
    </submittedName>
</protein>
<organism evidence="8">
    <name type="scientific">Ixodes ricinus</name>
    <name type="common">Common tick</name>
    <name type="synonym">Acarus ricinus</name>
    <dbReference type="NCBI Taxonomy" id="34613"/>
    <lineage>
        <taxon>Eukaryota</taxon>
        <taxon>Metazoa</taxon>
        <taxon>Ecdysozoa</taxon>
        <taxon>Arthropoda</taxon>
        <taxon>Chelicerata</taxon>
        <taxon>Arachnida</taxon>
        <taxon>Acari</taxon>
        <taxon>Parasitiformes</taxon>
        <taxon>Ixodida</taxon>
        <taxon>Ixodoidea</taxon>
        <taxon>Ixodidae</taxon>
        <taxon>Ixodinae</taxon>
        <taxon>Ixodes</taxon>
    </lineage>
</organism>
<keyword evidence="4 5" id="KW-0472">Membrane</keyword>
<name>A0A0K8RH88_IXORI</name>
<reference evidence="8" key="1">
    <citation type="submission" date="2012-12" db="EMBL/GenBank/DDBJ databases">
        <title>Identification and characterization of a phenylalanine ammonia-lyase gene family in Isatis indigotica Fort.</title>
        <authorList>
            <person name="Liu Q."/>
            <person name="Chen J."/>
            <person name="Zhou X."/>
            <person name="Di P."/>
            <person name="Xiao Y."/>
            <person name="Xuan H."/>
            <person name="Zhang L."/>
            <person name="Chen W."/>
        </authorList>
    </citation>
    <scope>NUCLEOTIDE SEQUENCE</scope>
    <source>
        <tissue evidence="8">Salivary gland</tissue>
    </source>
</reference>
<dbReference type="GO" id="GO:0005765">
    <property type="term" value="C:lysosomal membrane"/>
    <property type="evidence" value="ECO:0007669"/>
    <property type="project" value="TreeGrafter"/>
</dbReference>
<accession>A0A0K8RH88</accession>
<keyword evidence="2 5" id="KW-0812">Transmembrane</keyword>
<dbReference type="PANTHER" id="PTHR12127:SF7">
    <property type="entry name" value="SD02261P"/>
    <property type="match status" value="1"/>
</dbReference>
<dbReference type="Pfam" id="PF21381">
    <property type="entry name" value="MCLN_ECD"/>
    <property type="match status" value="1"/>
</dbReference>
<evidence type="ECO:0000259" key="6">
    <source>
        <dbReference type="Pfam" id="PF00520"/>
    </source>
</evidence>
<sequence>MEGATATGSLNNDDGDSRVVYQHFEDLADSSTRSESLTQRLRQHLHGNSCGSSVNVNFSASSGDGDDSGAGGRITAADELRDELRRQPGALADYMRFKLRFHFMNPIEKWKTRGRFPLKLTLQIIKLIVVTIQVIVFGMDSGSFQTQHRNTYMALEHILLKDWDTSRDVLVYPPPAGPYAVHTKQGFYEHANHVIAQYSTITTAPIGTFGYSSPNGEIVPIRFCETSYRHGTVWPFNSTLDFNGVVVTTCTLINTTWPTNDEAWATFSIERFLQNELKFDTLIVAELMFSLKVFYRTKMDQMQALDCNEHDITIAYKNAKHDGQLDISMRLDPSHVSCHKNLQELPAKPTTYYGRQALNILTIVMCSLSTLLCLRSLYRAQKLRCKTAHFFEKHLGKKLSWTDELQFVDFWFIMIILADGILQAGSAVKMQIEERLLPGFMHDACSLLLGCGTLLAWCGLLRYVGYFQTYNILLLTLKKSIPNVIRFLLCAMLLFCGYVVCGWVVIGPHHIKFRTLSTAAECLFSIMNGDDIFATYAMLFEKNSLVWYFSQAYMYSFVVLFVYLVVSLFVAIFVDAYETIRDTEAESAPSTIQAFIAEVMDDPSSGLYRFDDELEKRLGSRNLLRI</sequence>
<dbReference type="CDD" id="cd21050">
    <property type="entry name" value="ELD_TRPML"/>
    <property type="match status" value="1"/>
</dbReference>
<feature type="transmembrane region" description="Helical" evidence="5">
    <location>
        <begin position="357"/>
        <end position="378"/>
    </location>
</feature>
<evidence type="ECO:0000256" key="1">
    <source>
        <dbReference type="ARBA" id="ARBA00004141"/>
    </source>
</evidence>
<keyword evidence="3 5" id="KW-1133">Transmembrane helix</keyword>
<evidence type="ECO:0000256" key="4">
    <source>
        <dbReference type="ARBA" id="ARBA00023136"/>
    </source>
</evidence>
<evidence type="ECO:0000256" key="2">
    <source>
        <dbReference type="ARBA" id="ARBA00022692"/>
    </source>
</evidence>
<evidence type="ECO:0000313" key="8">
    <source>
        <dbReference type="EMBL" id="JAA70495.1"/>
    </source>
</evidence>
<feature type="transmembrane region" description="Helical" evidence="5">
    <location>
        <begin position="410"/>
        <end position="428"/>
    </location>
</feature>
<dbReference type="AlphaFoldDB" id="A0A0K8RH88"/>
<dbReference type="GO" id="GO:0072345">
    <property type="term" value="F:NAADP-sensitive calcium-release channel activity"/>
    <property type="evidence" value="ECO:0007669"/>
    <property type="project" value="TreeGrafter"/>
</dbReference>
<evidence type="ECO:0000256" key="5">
    <source>
        <dbReference type="SAM" id="Phobius"/>
    </source>
</evidence>
<dbReference type="InterPro" id="IPR049134">
    <property type="entry name" value="MCLN_ECD"/>
</dbReference>
<dbReference type="EMBL" id="GADI01003313">
    <property type="protein sequence ID" value="JAA70495.1"/>
    <property type="molecule type" value="mRNA"/>
</dbReference>
<dbReference type="FunFam" id="1.10.287.70:FF:000207">
    <property type="entry name" value="Predicted protein"/>
    <property type="match status" value="1"/>
</dbReference>
<feature type="transmembrane region" description="Helical" evidence="5">
    <location>
        <begin position="484"/>
        <end position="506"/>
    </location>
</feature>
<dbReference type="GO" id="GO:0005886">
    <property type="term" value="C:plasma membrane"/>
    <property type="evidence" value="ECO:0007669"/>
    <property type="project" value="TreeGrafter"/>
</dbReference>
<evidence type="ECO:0000259" key="7">
    <source>
        <dbReference type="Pfam" id="PF21381"/>
    </source>
</evidence>
<feature type="transmembrane region" description="Helical" evidence="5">
    <location>
        <begin position="440"/>
        <end position="464"/>
    </location>
</feature>